<dbReference type="SMART" id="SM00073">
    <property type="entry name" value="HPT"/>
    <property type="match status" value="1"/>
</dbReference>
<dbReference type="RefSeq" id="WP_221028852.1">
    <property type="nucleotide sequence ID" value="NZ_CP139781.1"/>
</dbReference>
<evidence type="ECO:0000313" key="3">
    <source>
        <dbReference type="EMBL" id="WRQ88114.1"/>
    </source>
</evidence>
<dbReference type="SUPFAM" id="SSF47226">
    <property type="entry name" value="Histidine-containing phosphotransfer domain, HPT domain"/>
    <property type="match status" value="1"/>
</dbReference>
<dbReference type="InterPro" id="IPR036641">
    <property type="entry name" value="HPT_dom_sf"/>
</dbReference>
<evidence type="ECO:0000259" key="2">
    <source>
        <dbReference type="PROSITE" id="PS50894"/>
    </source>
</evidence>
<dbReference type="PROSITE" id="PS50894">
    <property type="entry name" value="HPT"/>
    <property type="match status" value="1"/>
</dbReference>
<accession>A0ABZ1C937</accession>
<evidence type="ECO:0000256" key="1">
    <source>
        <dbReference type="PROSITE-ProRule" id="PRU00110"/>
    </source>
</evidence>
<keyword evidence="1" id="KW-0597">Phosphoprotein</keyword>
<dbReference type="CDD" id="cd00088">
    <property type="entry name" value="HPT"/>
    <property type="match status" value="1"/>
</dbReference>
<dbReference type="InterPro" id="IPR008207">
    <property type="entry name" value="Sig_transdc_His_kin_Hpt_dom"/>
</dbReference>
<name>A0ABZ1C937_9BACT</name>
<feature type="modified residue" description="Phosphohistidine" evidence="1">
    <location>
        <position position="63"/>
    </location>
</feature>
<dbReference type="EMBL" id="CP139781">
    <property type="protein sequence ID" value="WRQ88114.1"/>
    <property type="molecule type" value="Genomic_DNA"/>
</dbReference>
<dbReference type="Proteomes" id="UP000738431">
    <property type="component" value="Chromosome"/>
</dbReference>
<keyword evidence="4" id="KW-1185">Reference proteome</keyword>
<reference evidence="3 4" key="2">
    <citation type="submission" date="2023-12" db="EMBL/GenBank/DDBJ databases">
        <title>Description of an unclassified Opitutus bacterium of Verrucomicrobiota.</title>
        <authorList>
            <person name="Zhang D.-F."/>
        </authorList>
    </citation>
    <scope>NUCLEOTIDE SEQUENCE [LARGE SCALE GENOMIC DNA]</scope>
    <source>
        <strain evidence="3 4">WL0086</strain>
    </source>
</reference>
<feature type="domain" description="HPt" evidence="2">
    <location>
        <begin position="24"/>
        <end position="116"/>
    </location>
</feature>
<protein>
    <submittedName>
        <fullName evidence="3">Hpt domain-containing protein</fullName>
    </submittedName>
</protein>
<proteinExistence type="predicted"/>
<sequence length="116" mass="12594">MPDLPIIDQEAIENLRMLGDEEGDDSFLKEVIEIFVTDTPVRLTELRTSLAAGDQTTFTRAAHSIKGSSSNVGAQRLGAMAKDLEADSREHLNGLAPRIEELNAAFLEAKTALEAL</sequence>
<reference evidence="3 4" key="1">
    <citation type="submission" date="2021-08" db="EMBL/GenBank/DDBJ databases">
        <authorList>
            <person name="Zhang D."/>
            <person name="Zhang A."/>
            <person name="Wang L."/>
        </authorList>
    </citation>
    <scope>NUCLEOTIDE SEQUENCE [LARGE SCALE GENOMIC DNA]</scope>
    <source>
        <strain evidence="3 4">WL0086</strain>
    </source>
</reference>
<gene>
    <name evidence="3" type="ORF">K1X11_001760</name>
</gene>
<evidence type="ECO:0000313" key="4">
    <source>
        <dbReference type="Proteomes" id="UP000738431"/>
    </source>
</evidence>
<dbReference type="Gene3D" id="1.20.120.160">
    <property type="entry name" value="HPT domain"/>
    <property type="match status" value="1"/>
</dbReference>
<organism evidence="3 4">
    <name type="scientific">Actomonas aquatica</name>
    <dbReference type="NCBI Taxonomy" id="2866162"/>
    <lineage>
        <taxon>Bacteria</taxon>
        <taxon>Pseudomonadati</taxon>
        <taxon>Verrucomicrobiota</taxon>
        <taxon>Opitutia</taxon>
        <taxon>Opitutales</taxon>
        <taxon>Opitutaceae</taxon>
        <taxon>Actomonas</taxon>
    </lineage>
</organism>
<dbReference type="Pfam" id="PF01627">
    <property type="entry name" value="Hpt"/>
    <property type="match status" value="1"/>
</dbReference>